<organism evidence="1">
    <name type="scientific">viral metagenome</name>
    <dbReference type="NCBI Taxonomy" id="1070528"/>
    <lineage>
        <taxon>unclassified sequences</taxon>
        <taxon>metagenomes</taxon>
        <taxon>organismal metagenomes</taxon>
    </lineage>
</organism>
<dbReference type="AlphaFoldDB" id="A0A6C0E3H2"/>
<proteinExistence type="predicted"/>
<reference evidence="1" key="1">
    <citation type="journal article" date="2020" name="Nature">
        <title>Giant virus diversity and host interactions through global metagenomics.</title>
        <authorList>
            <person name="Schulz F."/>
            <person name="Roux S."/>
            <person name="Paez-Espino D."/>
            <person name="Jungbluth S."/>
            <person name="Walsh D.A."/>
            <person name="Denef V.J."/>
            <person name="McMahon K.D."/>
            <person name="Konstantinidis K.T."/>
            <person name="Eloe-Fadrosh E.A."/>
            <person name="Kyrpides N.C."/>
            <person name="Woyke T."/>
        </authorList>
    </citation>
    <scope>NUCLEOTIDE SEQUENCE</scope>
    <source>
        <strain evidence="1">GVMAG-M-3300023179-114</strain>
    </source>
</reference>
<dbReference type="EMBL" id="MN739723">
    <property type="protein sequence ID" value="QHT23063.1"/>
    <property type="molecule type" value="Genomic_DNA"/>
</dbReference>
<name>A0A6C0E3H2_9ZZZZ</name>
<evidence type="ECO:0000313" key="1">
    <source>
        <dbReference type="EMBL" id="QHT23063.1"/>
    </source>
</evidence>
<protein>
    <recommendedName>
        <fullName evidence="2">NET domain-containing protein</fullName>
    </recommendedName>
</protein>
<evidence type="ECO:0008006" key="2">
    <source>
        <dbReference type="Google" id="ProtNLM"/>
    </source>
</evidence>
<sequence>MEEADTEYEEEYEYNSIVLNTIRETIESMSKFNQIEVLRILHSHKEVIINENKYGIHINLTELPGNIINELSIYIDYVKKQEVELSQAEQQKETYKNTYFINDKK</sequence>
<accession>A0A6C0E3H2</accession>